<comment type="subunit">
    <text evidence="3">Component of the SWR1 chromatin remodeling complex.</text>
</comment>
<comment type="subcellular location">
    <subcellularLocation>
        <location evidence="3">Nucleus</location>
    </subcellularLocation>
</comment>
<dbReference type="Pfam" id="PF07572">
    <property type="entry name" value="BCNT"/>
    <property type="match status" value="1"/>
</dbReference>
<evidence type="ECO:0000256" key="4">
    <source>
        <dbReference type="SAM" id="MobiDB-lite"/>
    </source>
</evidence>
<keyword evidence="3" id="KW-0805">Transcription regulation</keyword>
<dbReference type="Proteomes" id="UP001220324">
    <property type="component" value="Unassembled WGS sequence"/>
</dbReference>
<dbReference type="PANTHER" id="PTHR48295">
    <property type="entry name" value="CRANIOFACIAL DEVELOPMENT PROTEIN 1"/>
    <property type="match status" value="1"/>
</dbReference>
<gene>
    <name evidence="6" type="ORF">N7494_010382</name>
</gene>
<dbReference type="EMBL" id="JAQIZZ010000008">
    <property type="protein sequence ID" value="KAJ5523732.1"/>
    <property type="molecule type" value="Genomic_DNA"/>
</dbReference>
<accession>A0AAD6G926</accession>
<keyword evidence="3" id="KW-0156">Chromatin regulator</keyword>
<keyword evidence="3" id="KW-0539">Nucleus</keyword>
<sequence>MSTDPTVSAAVDLDEESYNSSEDEDFQLEGAQDDSDLSSDDDAAEPAPKKRKTNKKPEVPEDELDSGDEVTIRKAREKLEKKRKGKKSKGKNAADDDMDLDDEGGTGGFVRTRAMKQQIREEEERKPLAKIDGATIDVNALWEQMNTPGTELGLRPDQMKNDSEPTPETDHANAHMKDHTPKPENDSRHTHGEEMIKIKRTYEFAGEMITEEKTVPKNSAEAKAFLSNGQTGDNAEVVAAPNRNLRRPLRKISRFDPNPTGTIKKSWEKQALEAGDQNASGPKINTVEKSRLDWAQYVDQAGISDELRVHSKAKEGYMGRMDFLGRTEARRDEEARQARLKGV</sequence>
<dbReference type="InterPro" id="IPR027124">
    <property type="entry name" value="Swc5/CFDP1/2"/>
</dbReference>
<dbReference type="GO" id="GO:0005634">
    <property type="term" value="C:nucleus"/>
    <property type="evidence" value="ECO:0007669"/>
    <property type="project" value="UniProtKB-SubCell"/>
</dbReference>
<feature type="region of interest" description="Disordered" evidence="4">
    <location>
        <begin position="148"/>
        <end position="192"/>
    </location>
</feature>
<evidence type="ECO:0000313" key="6">
    <source>
        <dbReference type="EMBL" id="KAJ5523732.1"/>
    </source>
</evidence>
<dbReference type="AlphaFoldDB" id="A0AAD6G926"/>
<dbReference type="PROSITE" id="PS51279">
    <property type="entry name" value="BCNT_C"/>
    <property type="match status" value="1"/>
</dbReference>
<comment type="similarity">
    <text evidence="1 3">Belongs to the SWC5 family.</text>
</comment>
<proteinExistence type="inferred from homology"/>
<evidence type="ECO:0000256" key="1">
    <source>
        <dbReference type="ARBA" id="ARBA00010465"/>
    </source>
</evidence>
<reference evidence="6 7" key="1">
    <citation type="journal article" date="2023" name="IMA Fungus">
        <title>Comparative genomic study of the Penicillium genus elucidates a diverse pangenome and 15 lateral gene transfer events.</title>
        <authorList>
            <person name="Petersen C."/>
            <person name="Sorensen T."/>
            <person name="Nielsen M.R."/>
            <person name="Sondergaard T.E."/>
            <person name="Sorensen J.L."/>
            <person name="Fitzpatrick D.A."/>
            <person name="Frisvad J.C."/>
            <person name="Nielsen K.L."/>
        </authorList>
    </citation>
    <scope>NUCLEOTIDE SEQUENCE [LARGE SCALE GENOMIC DNA]</scope>
    <source>
        <strain evidence="6 7">IBT 35679</strain>
    </source>
</reference>
<dbReference type="PANTHER" id="PTHR48295:SF1">
    <property type="entry name" value="SWR1-COMPLEX PROTEIN 5"/>
    <property type="match status" value="1"/>
</dbReference>
<comment type="caution">
    <text evidence="6">The sequence shown here is derived from an EMBL/GenBank/DDBJ whole genome shotgun (WGS) entry which is preliminary data.</text>
</comment>
<feature type="compositionally biased region" description="Basic and acidic residues" evidence="4">
    <location>
        <begin position="157"/>
        <end position="192"/>
    </location>
</feature>
<feature type="compositionally biased region" description="Acidic residues" evidence="4">
    <location>
        <begin position="12"/>
        <end position="44"/>
    </location>
</feature>
<feature type="compositionally biased region" description="Basic and acidic residues" evidence="4">
    <location>
        <begin position="70"/>
        <end position="80"/>
    </location>
</feature>
<evidence type="ECO:0000313" key="7">
    <source>
        <dbReference type="Proteomes" id="UP001220324"/>
    </source>
</evidence>
<evidence type="ECO:0000256" key="3">
    <source>
        <dbReference type="RuleBase" id="RU363091"/>
    </source>
</evidence>
<evidence type="ECO:0000256" key="2">
    <source>
        <dbReference type="ARBA" id="ARBA00019138"/>
    </source>
</evidence>
<feature type="compositionally biased region" description="Basic and acidic residues" evidence="4">
    <location>
        <begin position="118"/>
        <end position="129"/>
    </location>
</feature>
<feature type="domain" description="BCNT-C" evidence="5">
    <location>
        <begin position="262"/>
        <end position="343"/>
    </location>
</feature>
<feature type="compositionally biased region" description="Acidic residues" evidence="4">
    <location>
        <begin position="95"/>
        <end position="104"/>
    </location>
</feature>
<protein>
    <recommendedName>
        <fullName evidence="2 3">SWR1-complex protein 5</fullName>
    </recommendedName>
</protein>
<name>A0AAD6G926_9EURO</name>
<comment type="function">
    <text evidence="3">Component of the SWR1 complex which mediates the ATP-dependent exchange of histone H2A for the H2A variant HZT1 leading to transcriptional regulation of selected genes by chromatin remodeling. Involved in chromosome stability.</text>
</comment>
<organism evidence="6 7">
    <name type="scientific">Penicillium frequentans</name>
    <dbReference type="NCBI Taxonomy" id="3151616"/>
    <lineage>
        <taxon>Eukaryota</taxon>
        <taxon>Fungi</taxon>
        <taxon>Dikarya</taxon>
        <taxon>Ascomycota</taxon>
        <taxon>Pezizomycotina</taxon>
        <taxon>Eurotiomycetes</taxon>
        <taxon>Eurotiomycetidae</taxon>
        <taxon>Eurotiales</taxon>
        <taxon>Aspergillaceae</taxon>
        <taxon>Penicillium</taxon>
    </lineage>
</organism>
<dbReference type="InterPro" id="IPR011421">
    <property type="entry name" value="BCNT-C"/>
</dbReference>
<evidence type="ECO:0000259" key="5">
    <source>
        <dbReference type="PROSITE" id="PS51279"/>
    </source>
</evidence>
<feature type="compositionally biased region" description="Basic residues" evidence="4">
    <location>
        <begin position="81"/>
        <end position="90"/>
    </location>
</feature>
<dbReference type="GO" id="GO:0006325">
    <property type="term" value="P:chromatin organization"/>
    <property type="evidence" value="ECO:0007669"/>
    <property type="project" value="UniProtKB-KW"/>
</dbReference>
<keyword evidence="3" id="KW-0804">Transcription</keyword>
<keyword evidence="7" id="KW-1185">Reference proteome</keyword>
<feature type="region of interest" description="Disordered" evidence="4">
    <location>
        <begin position="1"/>
        <end position="131"/>
    </location>
</feature>
<keyword evidence="3" id="KW-0010">Activator</keyword>